<gene>
    <name evidence="2" type="ORF">FH972_023554</name>
</gene>
<accession>A0A5N6KW05</accession>
<dbReference type="SUPFAM" id="SSF51197">
    <property type="entry name" value="Clavaminate synthase-like"/>
    <property type="match status" value="1"/>
</dbReference>
<reference evidence="2 3" key="1">
    <citation type="submission" date="2019-06" db="EMBL/GenBank/DDBJ databases">
        <title>A chromosomal-level reference genome of Carpinus fangiana (Coryloideae, Betulaceae).</title>
        <authorList>
            <person name="Yang X."/>
            <person name="Wang Z."/>
            <person name="Zhang L."/>
            <person name="Hao G."/>
            <person name="Liu J."/>
            <person name="Yang Y."/>
        </authorList>
    </citation>
    <scope>NUCLEOTIDE SEQUENCE [LARGE SCALE GENOMIC DNA]</scope>
    <source>
        <strain evidence="2">Cfa_2016G</strain>
        <tissue evidence="2">Leaf</tissue>
    </source>
</reference>
<feature type="region of interest" description="Disordered" evidence="1">
    <location>
        <begin position="1"/>
        <end position="45"/>
    </location>
</feature>
<dbReference type="GO" id="GO:0048244">
    <property type="term" value="F:phytanoyl-CoA dioxygenase activity"/>
    <property type="evidence" value="ECO:0007669"/>
    <property type="project" value="InterPro"/>
</dbReference>
<dbReference type="GO" id="GO:0001561">
    <property type="term" value="P:fatty acid alpha-oxidation"/>
    <property type="evidence" value="ECO:0007669"/>
    <property type="project" value="InterPro"/>
</dbReference>
<proteinExistence type="predicted"/>
<dbReference type="PANTHER" id="PTHR21308">
    <property type="entry name" value="PHYTANOYL-COA ALPHA-HYDROXYLASE"/>
    <property type="match status" value="1"/>
</dbReference>
<dbReference type="PANTHER" id="PTHR21308:SF8">
    <property type="entry name" value="PHYTANOYL-COA DIOXYGENASE FAMILY PROTEIN (AFU_ORTHOLOGUE AFUA_2G09620)"/>
    <property type="match status" value="1"/>
</dbReference>
<keyword evidence="3" id="KW-1185">Reference proteome</keyword>
<protein>
    <recommendedName>
        <fullName evidence="4">Phytanoyl-CoA dioxygenase</fullName>
    </recommendedName>
</protein>
<dbReference type="OrthoDB" id="187894at2759"/>
<evidence type="ECO:0000313" key="3">
    <source>
        <dbReference type="Proteomes" id="UP000327013"/>
    </source>
</evidence>
<dbReference type="EMBL" id="VIBQ01000014">
    <property type="protein sequence ID" value="KAB8349528.1"/>
    <property type="molecule type" value="Genomic_DNA"/>
</dbReference>
<evidence type="ECO:0000313" key="2">
    <source>
        <dbReference type="EMBL" id="KAB8349528.1"/>
    </source>
</evidence>
<organism evidence="2 3">
    <name type="scientific">Carpinus fangiana</name>
    <dbReference type="NCBI Taxonomy" id="176857"/>
    <lineage>
        <taxon>Eukaryota</taxon>
        <taxon>Viridiplantae</taxon>
        <taxon>Streptophyta</taxon>
        <taxon>Embryophyta</taxon>
        <taxon>Tracheophyta</taxon>
        <taxon>Spermatophyta</taxon>
        <taxon>Magnoliopsida</taxon>
        <taxon>eudicotyledons</taxon>
        <taxon>Gunneridae</taxon>
        <taxon>Pentapetalae</taxon>
        <taxon>rosids</taxon>
        <taxon>fabids</taxon>
        <taxon>Fagales</taxon>
        <taxon>Betulaceae</taxon>
        <taxon>Carpinus</taxon>
    </lineage>
</organism>
<dbReference type="InterPro" id="IPR008775">
    <property type="entry name" value="Phytyl_CoA_dOase-like"/>
</dbReference>
<dbReference type="Gene3D" id="2.60.120.620">
    <property type="entry name" value="q2cbj1_9rhob like domain"/>
    <property type="match status" value="1"/>
</dbReference>
<dbReference type="InterPro" id="IPR047128">
    <property type="entry name" value="PhyH"/>
</dbReference>
<dbReference type="AlphaFoldDB" id="A0A5N6KW05"/>
<dbReference type="Pfam" id="PF05721">
    <property type="entry name" value="PhyH"/>
    <property type="match status" value="1"/>
</dbReference>
<evidence type="ECO:0000256" key="1">
    <source>
        <dbReference type="SAM" id="MobiDB-lite"/>
    </source>
</evidence>
<dbReference type="Proteomes" id="UP000327013">
    <property type="component" value="Unassembled WGS sequence"/>
</dbReference>
<feature type="compositionally biased region" description="Polar residues" evidence="1">
    <location>
        <begin position="18"/>
        <end position="39"/>
    </location>
</feature>
<name>A0A5N6KW05_9ROSI</name>
<comment type="caution">
    <text evidence="2">The sequence shown here is derived from an EMBL/GenBank/DDBJ whole genome shotgun (WGS) entry which is preliminary data.</text>
</comment>
<evidence type="ECO:0008006" key="4">
    <source>
        <dbReference type="Google" id="ProtNLM"/>
    </source>
</evidence>
<feature type="compositionally biased region" description="Polar residues" evidence="1">
    <location>
        <begin position="1"/>
        <end position="10"/>
    </location>
</feature>
<sequence length="362" mass="38902">MPSASLTSQAGGPGLVPTSRTIQTPGDASTKDATPSRVYSTDEPPNLQKLKDLRSARAGSTTFSTYPLASIIDNDIPVYDAAALAAQSVLTSANLTSQLQNELHHILLSGPGVLVLKNMYPDQTTIDAANAAFTSIIAAEAAAANGAKGDHFAAGGKNARIWNSFSKHARADPASFVRYYSNRWLALVSEAWLGPAYRVTAQLLAEGYMAYRLPQFVEYFDQSWVSLPLEKGDGVFFNPALFHAAGENVTQDVERCANLLQVSSAFGKTMESISTLPVVEACWKTLIAKFGKEGMSGEVQAAIKAIGEGYPFPTNLDRRPPQPGGMAPEDEQGLLRRFVVSKRDVVSVSDALRQMRIDSRAS</sequence>